<dbReference type="PANTHER" id="PTHR23080">
    <property type="entry name" value="THAP DOMAIN PROTEIN"/>
    <property type="match status" value="1"/>
</dbReference>
<organism evidence="5">
    <name type="scientific">groundwater metagenome</name>
    <dbReference type="NCBI Taxonomy" id="717931"/>
    <lineage>
        <taxon>unclassified sequences</taxon>
        <taxon>metagenomes</taxon>
        <taxon>ecological metagenomes</taxon>
    </lineage>
</organism>
<evidence type="ECO:0000259" key="4">
    <source>
        <dbReference type="Pfam" id="PF13613"/>
    </source>
</evidence>
<keyword evidence="2" id="KW-0479">Metal-binding</keyword>
<comment type="cofactor">
    <cofactor evidence="1">
        <name>a divalent metal cation</name>
        <dbReference type="ChEBI" id="CHEBI:60240"/>
    </cofactor>
</comment>
<gene>
    <name evidence="5" type="ORF">MSIBF_A300003</name>
</gene>
<sequence>MLFYTLFYIKCYPTFDVLGALFGVDRSVACRRIQQLLPILEKTLENTAVLPKREIKSMKELFETFPEIKDFFVDGTERPIYRPKDKYEQTDNYSGKKKRHTIKNIIIVTEKKEIIYLGPTNGGKKHDYTALKEEFLSNKDVPLPVVGILSPLNGPRIWLDLGFFGIEKNYPFLNVIIPIKKPKGGKLNTMDKIINKAISSVRVIVENAIAGVKRFKMVTDVFRNKTADLKDKVMAIACGLWNYHVVYN</sequence>
<dbReference type="AlphaFoldDB" id="A0A098ED55"/>
<dbReference type="GO" id="GO:0046872">
    <property type="term" value="F:metal ion binding"/>
    <property type="evidence" value="ECO:0007669"/>
    <property type="project" value="UniProtKB-KW"/>
</dbReference>
<evidence type="ECO:0000313" key="5">
    <source>
        <dbReference type="EMBL" id="CEG12960.1"/>
    </source>
</evidence>
<dbReference type="InterPro" id="IPR027806">
    <property type="entry name" value="HARBI1_dom"/>
</dbReference>
<dbReference type="EMBL" id="CCXY01000224">
    <property type="protein sequence ID" value="CEG12960.1"/>
    <property type="molecule type" value="Genomic_DNA"/>
</dbReference>
<feature type="domain" description="Transposase Helix-turn-helix" evidence="4">
    <location>
        <begin position="2"/>
        <end position="44"/>
    </location>
</feature>
<evidence type="ECO:0000256" key="1">
    <source>
        <dbReference type="ARBA" id="ARBA00001968"/>
    </source>
</evidence>
<dbReference type="Pfam" id="PF13359">
    <property type="entry name" value="DDE_Tnp_4"/>
    <property type="match status" value="1"/>
</dbReference>
<proteinExistence type="predicted"/>
<dbReference type="InterPro" id="IPR027805">
    <property type="entry name" value="Transposase_HTH_dom"/>
</dbReference>
<evidence type="ECO:0000259" key="3">
    <source>
        <dbReference type="Pfam" id="PF13359"/>
    </source>
</evidence>
<name>A0A098ED55_9ZZZZ</name>
<evidence type="ECO:0000256" key="2">
    <source>
        <dbReference type="ARBA" id="ARBA00022723"/>
    </source>
</evidence>
<dbReference type="Pfam" id="PF13613">
    <property type="entry name" value="HTH_Tnp_4"/>
    <property type="match status" value="1"/>
</dbReference>
<accession>A0A098ED55</accession>
<reference evidence="5" key="1">
    <citation type="submission" date="2014-09" db="EMBL/GenBank/DDBJ databases">
        <authorList>
            <person name="Probst J Alexander"/>
        </authorList>
    </citation>
    <scope>NUCLEOTIDE SEQUENCE</scope>
</reference>
<protein>
    <submittedName>
        <fullName evidence="5">Transposase</fullName>
    </submittedName>
</protein>
<feature type="domain" description="DDE Tnp4" evidence="3">
    <location>
        <begin position="73"/>
        <end position="242"/>
    </location>
</feature>